<evidence type="ECO:0000259" key="1">
    <source>
        <dbReference type="PROSITE" id="PS51201"/>
    </source>
</evidence>
<dbReference type="InterPro" id="IPR003148">
    <property type="entry name" value="RCK_N"/>
</dbReference>
<dbReference type="Gene3D" id="3.30.70.1450">
    <property type="entry name" value="Regulator of K+ conductance, C-terminal domain"/>
    <property type="match status" value="1"/>
</dbReference>
<dbReference type="Proteomes" id="UP001500957">
    <property type="component" value="Unassembled WGS sequence"/>
</dbReference>
<dbReference type="PANTHER" id="PTHR43833">
    <property type="entry name" value="POTASSIUM CHANNEL PROTEIN 2-RELATED-RELATED"/>
    <property type="match status" value="1"/>
</dbReference>
<accession>A0ABN1H5I5</accession>
<dbReference type="InterPro" id="IPR036291">
    <property type="entry name" value="NAD(P)-bd_dom_sf"/>
</dbReference>
<comment type="caution">
    <text evidence="3">The sequence shown here is derived from an EMBL/GenBank/DDBJ whole genome shotgun (WGS) entry which is preliminary data.</text>
</comment>
<evidence type="ECO:0000259" key="2">
    <source>
        <dbReference type="PROSITE" id="PS51202"/>
    </source>
</evidence>
<feature type="domain" description="RCK C-terminal" evidence="2">
    <location>
        <begin position="138"/>
        <end position="223"/>
    </location>
</feature>
<name>A0ABN1H5I5_9ACTN</name>
<sequence>MGDRRKDAVVVIGLGRFGGALALELVREGTEVLAIDSRRDIVQRMAGKLTHVVAADSTDIEALRELGVQEFRRAVVAIGSDIEASILTTSLLVELGIADIWAKAMTKQHGKILERVGAHHVVFPEHEMGQRVAHTVQGTMLDYIEMDADFAMIKMVVPKSLVGTQLSGSPLRKKYRITVVAVKHAGGGEDFTYATAETVLQAGDVIYVFGRTEQIEKFNSEIS</sequence>
<dbReference type="EMBL" id="BAAAHE010000035">
    <property type="protein sequence ID" value="GAA0629487.1"/>
    <property type="molecule type" value="Genomic_DNA"/>
</dbReference>
<dbReference type="PANTHER" id="PTHR43833:SF7">
    <property type="entry name" value="KTR SYSTEM POTASSIUM UPTAKE PROTEIN C"/>
    <property type="match status" value="1"/>
</dbReference>
<organism evidence="3 4">
    <name type="scientific">Sporichthya brevicatena</name>
    <dbReference type="NCBI Taxonomy" id="171442"/>
    <lineage>
        <taxon>Bacteria</taxon>
        <taxon>Bacillati</taxon>
        <taxon>Actinomycetota</taxon>
        <taxon>Actinomycetes</taxon>
        <taxon>Sporichthyales</taxon>
        <taxon>Sporichthyaceae</taxon>
        <taxon>Sporichthya</taxon>
    </lineage>
</organism>
<dbReference type="Gene3D" id="3.40.50.720">
    <property type="entry name" value="NAD(P)-binding Rossmann-like Domain"/>
    <property type="match status" value="1"/>
</dbReference>
<dbReference type="PROSITE" id="PS51201">
    <property type="entry name" value="RCK_N"/>
    <property type="match status" value="1"/>
</dbReference>
<dbReference type="SUPFAM" id="SSF51735">
    <property type="entry name" value="NAD(P)-binding Rossmann-fold domains"/>
    <property type="match status" value="1"/>
</dbReference>
<dbReference type="PROSITE" id="PS51202">
    <property type="entry name" value="RCK_C"/>
    <property type="match status" value="1"/>
</dbReference>
<feature type="domain" description="RCK N-terminal" evidence="1">
    <location>
        <begin position="6"/>
        <end position="122"/>
    </location>
</feature>
<protein>
    <submittedName>
        <fullName evidence="3">TrkA family potassium uptake protein</fullName>
    </submittedName>
</protein>
<dbReference type="InterPro" id="IPR050721">
    <property type="entry name" value="Trk_Ktr_HKT_K-transport"/>
</dbReference>
<keyword evidence="4" id="KW-1185">Reference proteome</keyword>
<evidence type="ECO:0000313" key="4">
    <source>
        <dbReference type="Proteomes" id="UP001500957"/>
    </source>
</evidence>
<gene>
    <name evidence="3" type="ORF">GCM10009547_36470</name>
</gene>
<dbReference type="InterPro" id="IPR036721">
    <property type="entry name" value="RCK_C_sf"/>
</dbReference>
<dbReference type="Pfam" id="PF02254">
    <property type="entry name" value="TrkA_N"/>
    <property type="match status" value="1"/>
</dbReference>
<dbReference type="Pfam" id="PF02080">
    <property type="entry name" value="TrkA_C"/>
    <property type="match status" value="1"/>
</dbReference>
<reference evidence="3 4" key="1">
    <citation type="journal article" date="2019" name="Int. J. Syst. Evol. Microbiol.">
        <title>The Global Catalogue of Microorganisms (GCM) 10K type strain sequencing project: providing services to taxonomists for standard genome sequencing and annotation.</title>
        <authorList>
            <consortium name="The Broad Institute Genomics Platform"/>
            <consortium name="The Broad Institute Genome Sequencing Center for Infectious Disease"/>
            <person name="Wu L."/>
            <person name="Ma J."/>
        </authorList>
    </citation>
    <scope>NUCLEOTIDE SEQUENCE [LARGE SCALE GENOMIC DNA]</scope>
    <source>
        <strain evidence="3 4">JCM 10671</strain>
    </source>
</reference>
<dbReference type="InterPro" id="IPR006037">
    <property type="entry name" value="RCK_C"/>
</dbReference>
<evidence type="ECO:0000313" key="3">
    <source>
        <dbReference type="EMBL" id="GAA0629487.1"/>
    </source>
</evidence>
<dbReference type="SUPFAM" id="SSF116726">
    <property type="entry name" value="TrkA C-terminal domain-like"/>
    <property type="match status" value="1"/>
</dbReference>
<proteinExistence type="predicted"/>
<dbReference type="RefSeq" id="WP_344607376.1">
    <property type="nucleotide sequence ID" value="NZ_BAAAHE010000035.1"/>
</dbReference>